<keyword evidence="5 11" id="KW-0732">Signal</keyword>
<dbReference type="InterPro" id="IPR001611">
    <property type="entry name" value="Leu-rich_rpt"/>
</dbReference>
<keyword evidence="6" id="KW-0677">Repeat</keyword>
<evidence type="ECO:0000313" key="13">
    <source>
        <dbReference type="Proteomes" id="UP000233551"/>
    </source>
</evidence>
<keyword evidence="13" id="KW-1185">Reference proteome</keyword>
<evidence type="ECO:0000256" key="7">
    <source>
        <dbReference type="ARBA" id="ARBA00022989"/>
    </source>
</evidence>
<organism evidence="12 13">
    <name type="scientific">Punica granatum</name>
    <name type="common">Pomegranate</name>
    <dbReference type="NCBI Taxonomy" id="22663"/>
    <lineage>
        <taxon>Eukaryota</taxon>
        <taxon>Viridiplantae</taxon>
        <taxon>Streptophyta</taxon>
        <taxon>Embryophyta</taxon>
        <taxon>Tracheophyta</taxon>
        <taxon>Spermatophyta</taxon>
        <taxon>Magnoliopsida</taxon>
        <taxon>eudicotyledons</taxon>
        <taxon>Gunneridae</taxon>
        <taxon>Pentapetalae</taxon>
        <taxon>rosids</taxon>
        <taxon>malvids</taxon>
        <taxon>Myrtales</taxon>
        <taxon>Lythraceae</taxon>
        <taxon>Punica</taxon>
    </lineage>
</organism>
<dbReference type="PANTHER" id="PTHR48063">
    <property type="entry name" value="LRR RECEPTOR-LIKE KINASE"/>
    <property type="match status" value="1"/>
</dbReference>
<keyword evidence="7" id="KW-1133">Transmembrane helix</keyword>
<protein>
    <submittedName>
        <fullName evidence="12">Uncharacterized protein</fullName>
    </submittedName>
</protein>
<evidence type="ECO:0000256" key="10">
    <source>
        <dbReference type="ARBA" id="ARBA00023180"/>
    </source>
</evidence>
<dbReference type="PANTHER" id="PTHR48063:SF112">
    <property type="entry name" value="RECEPTOR LIKE PROTEIN 30-LIKE"/>
    <property type="match status" value="1"/>
</dbReference>
<name>A0A2I0GFY2_PUNGR</name>
<evidence type="ECO:0000256" key="6">
    <source>
        <dbReference type="ARBA" id="ARBA00022737"/>
    </source>
</evidence>
<evidence type="ECO:0000256" key="11">
    <source>
        <dbReference type="SAM" id="SignalP"/>
    </source>
</evidence>
<comment type="caution">
    <text evidence="12">The sequence shown here is derived from an EMBL/GenBank/DDBJ whole genome shotgun (WGS) entry which is preliminary data.</text>
</comment>
<evidence type="ECO:0000256" key="2">
    <source>
        <dbReference type="ARBA" id="ARBA00022475"/>
    </source>
</evidence>
<dbReference type="EMBL" id="PGOL01045175">
    <property type="protein sequence ID" value="PKH53423.1"/>
    <property type="molecule type" value="Genomic_DNA"/>
</dbReference>
<keyword evidence="4" id="KW-0812">Transmembrane</keyword>
<keyword evidence="3" id="KW-0433">Leucine-rich repeat</keyword>
<evidence type="ECO:0000256" key="1">
    <source>
        <dbReference type="ARBA" id="ARBA00004251"/>
    </source>
</evidence>
<dbReference type="Pfam" id="PF00560">
    <property type="entry name" value="LRR_1"/>
    <property type="match status" value="1"/>
</dbReference>
<evidence type="ECO:0000256" key="3">
    <source>
        <dbReference type="ARBA" id="ARBA00022614"/>
    </source>
</evidence>
<dbReference type="AlphaFoldDB" id="A0A2I0GFY2"/>
<keyword evidence="9" id="KW-0675">Receptor</keyword>
<dbReference type="Pfam" id="PF13516">
    <property type="entry name" value="LRR_6"/>
    <property type="match status" value="1"/>
</dbReference>
<dbReference type="InterPro" id="IPR046956">
    <property type="entry name" value="RLP23-like"/>
</dbReference>
<dbReference type="Gene3D" id="3.80.10.10">
    <property type="entry name" value="Ribonuclease Inhibitor"/>
    <property type="match status" value="1"/>
</dbReference>
<dbReference type="SUPFAM" id="SSF52058">
    <property type="entry name" value="L domain-like"/>
    <property type="match status" value="1"/>
</dbReference>
<evidence type="ECO:0000256" key="4">
    <source>
        <dbReference type="ARBA" id="ARBA00022692"/>
    </source>
</evidence>
<evidence type="ECO:0000313" key="12">
    <source>
        <dbReference type="EMBL" id="PKH53423.1"/>
    </source>
</evidence>
<proteinExistence type="predicted"/>
<accession>A0A2I0GFY2</accession>
<keyword evidence="2" id="KW-1003">Cell membrane</keyword>
<comment type="subcellular location">
    <subcellularLocation>
        <location evidence="1">Cell membrane</location>
        <topology evidence="1">Single-pass type I membrane protein</topology>
    </subcellularLocation>
</comment>
<evidence type="ECO:0000256" key="8">
    <source>
        <dbReference type="ARBA" id="ARBA00023136"/>
    </source>
</evidence>
<sequence>MRMRDVWVFSFLFLCSSSAFLITLALHSVSATAVLTTSSRHYLSYIDECDALLQFSNSFIITRYKVPWANSCFSWEADIHEKFGPLLRQIYWPNPIDIRKPCPLTHLDLSDNTFSGTLDFEMFARLKSLQYLSLELNNLSVMLQSNGNCSFPMLKVLRLQSCNLTSATFPYFLRSSVELEELDLSENMISGRVPDWIGRVGRDTLTYLDLTDNNFIGEIPSSICQVGSLSYLHLSYNRLSGSIPRCFGNLSNLLKLDASINNFTGEIPSQFAK</sequence>
<feature type="chain" id="PRO_5014147208" evidence="11">
    <location>
        <begin position="20"/>
        <end position="273"/>
    </location>
</feature>
<dbReference type="FunFam" id="3.80.10.10:FF:000470">
    <property type="entry name" value="LRR receptor-like serine/threonine-protein kinase RPK2"/>
    <property type="match status" value="1"/>
</dbReference>
<dbReference type="InterPro" id="IPR032675">
    <property type="entry name" value="LRR_dom_sf"/>
</dbReference>
<dbReference type="GO" id="GO:0005886">
    <property type="term" value="C:plasma membrane"/>
    <property type="evidence" value="ECO:0007669"/>
    <property type="project" value="UniProtKB-SubCell"/>
</dbReference>
<evidence type="ECO:0000256" key="5">
    <source>
        <dbReference type="ARBA" id="ARBA00022729"/>
    </source>
</evidence>
<dbReference type="Proteomes" id="UP000233551">
    <property type="component" value="Unassembled WGS sequence"/>
</dbReference>
<dbReference type="STRING" id="22663.A0A2I0GFY2"/>
<dbReference type="GO" id="GO:0051606">
    <property type="term" value="P:detection of stimulus"/>
    <property type="evidence" value="ECO:0007669"/>
    <property type="project" value="UniProtKB-ARBA"/>
</dbReference>
<keyword evidence="10" id="KW-0325">Glycoprotein</keyword>
<gene>
    <name evidence="12" type="ORF">CRG98_050333</name>
</gene>
<reference evidence="12 13" key="1">
    <citation type="submission" date="2017-11" db="EMBL/GenBank/DDBJ databases">
        <title>De-novo sequencing of pomegranate (Punica granatum L.) genome.</title>
        <authorList>
            <person name="Akparov Z."/>
            <person name="Amiraslanov A."/>
            <person name="Hajiyeva S."/>
            <person name="Abbasov M."/>
            <person name="Kaur K."/>
            <person name="Hamwieh A."/>
            <person name="Solovyev V."/>
            <person name="Salamov A."/>
            <person name="Braich B."/>
            <person name="Kosarev P."/>
            <person name="Mahmoud A."/>
            <person name="Hajiyev E."/>
            <person name="Babayeva S."/>
            <person name="Izzatullayeva V."/>
            <person name="Mammadov A."/>
            <person name="Mammadov A."/>
            <person name="Sharifova S."/>
            <person name="Ojaghi J."/>
            <person name="Eynullazada K."/>
            <person name="Bayramov B."/>
            <person name="Abdulazimova A."/>
            <person name="Shahmuradov I."/>
        </authorList>
    </citation>
    <scope>NUCLEOTIDE SEQUENCE [LARGE SCALE GENOMIC DNA]</scope>
    <source>
        <strain evidence="13">cv. AG2017</strain>
        <tissue evidence="12">Leaf</tissue>
    </source>
</reference>
<dbReference type="Pfam" id="PF13855">
    <property type="entry name" value="LRR_8"/>
    <property type="match status" value="1"/>
</dbReference>
<keyword evidence="8" id="KW-0472">Membrane</keyword>
<feature type="signal peptide" evidence="11">
    <location>
        <begin position="1"/>
        <end position="19"/>
    </location>
</feature>
<evidence type="ECO:0000256" key="9">
    <source>
        <dbReference type="ARBA" id="ARBA00023170"/>
    </source>
</evidence>